<organism evidence="1 2">
    <name type="scientific">Reticulomyxa filosa</name>
    <dbReference type="NCBI Taxonomy" id="46433"/>
    <lineage>
        <taxon>Eukaryota</taxon>
        <taxon>Sar</taxon>
        <taxon>Rhizaria</taxon>
        <taxon>Retaria</taxon>
        <taxon>Foraminifera</taxon>
        <taxon>Monothalamids</taxon>
        <taxon>Reticulomyxidae</taxon>
        <taxon>Reticulomyxa</taxon>
    </lineage>
</organism>
<sequence length="178" mass="19939">MQNNLIGNVLKNRKLAMNGGKSVLTTVGSKGAKTLATLADSIHANSQEQALTVNRHLVMGLCFVQMKAICFLSVAQKMGGRYKSEKKQQTKISKTTIHLIRLSIATDLFISFSDAAHLRMKTQFLNIQRHLFFKYALNCSCATNNYKSFFLGLKKFGYNFKETICGYKENLALCAKKN</sequence>
<dbReference type="Proteomes" id="UP000023152">
    <property type="component" value="Unassembled WGS sequence"/>
</dbReference>
<evidence type="ECO:0000313" key="2">
    <source>
        <dbReference type="Proteomes" id="UP000023152"/>
    </source>
</evidence>
<accession>X6LK54</accession>
<dbReference type="AlphaFoldDB" id="X6LK54"/>
<keyword evidence="2" id="KW-1185">Reference proteome</keyword>
<comment type="caution">
    <text evidence="1">The sequence shown here is derived from an EMBL/GenBank/DDBJ whole genome shotgun (WGS) entry which is preliminary data.</text>
</comment>
<reference evidence="1 2" key="1">
    <citation type="journal article" date="2013" name="Curr. Biol.">
        <title>The Genome of the Foraminiferan Reticulomyxa filosa.</title>
        <authorList>
            <person name="Glockner G."/>
            <person name="Hulsmann N."/>
            <person name="Schleicher M."/>
            <person name="Noegel A.A."/>
            <person name="Eichinger L."/>
            <person name="Gallinger C."/>
            <person name="Pawlowski J."/>
            <person name="Sierra R."/>
            <person name="Euteneuer U."/>
            <person name="Pillet L."/>
            <person name="Moustafa A."/>
            <person name="Platzer M."/>
            <person name="Groth M."/>
            <person name="Szafranski K."/>
            <person name="Schliwa M."/>
        </authorList>
    </citation>
    <scope>NUCLEOTIDE SEQUENCE [LARGE SCALE GENOMIC DNA]</scope>
</reference>
<protein>
    <submittedName>
        <fullName evidence="1">Uncharacterized protein</fullName>
    </submittedName>
</protein>
<name>X6LK54_RETFI</name>
<proteinExistence type="predicted"/>
<gene>
    <name evidence="1" type="ORF">RFI_36333</name>
</gene>
<evidence type="ECO:0000313" key="1">
    <source>
        <dbReference type="EMBL" id="ETO01105.1"/>
    </source>
</evidence>
<dbReference type="EMBL" id="ASPP01039210">
    <property type="protein sequence ID" value="ETO01105.1"/>
    <property type="molecule type" value="Genomic_DNA"/>
</dbReference>